<dbReference type="GO" id="GO:0009755">
    <property type="term" value="P:hormone-mediated signaling pathway"/>
    <property type="evidence" value="ECO:0007669"/>
    <property type="project" value="TreeGrafter"/>
</dbReference>
<keyword evidence="7" id="KW-0807">Transducer</keyword>
<keyword evidence="11" id="KW-1185">Reference proteome</keyword>
<feature type="transmembrane region" description="Helical" evidence="8">
    <location>
        <begin position="91"/>
        <end position="116"/>
    </location>
</feature>
<dbReference type="PANTHER" id="PTHR24372">
    <property type="entry name" value="GLYCOPROTEIN HORMONE RECEPTOR"/>
    <property type="match status" value="1"/>
</dbReference>
<dbReference type="Pfam" id="PF00001">
    <property type="entry name" value="7tm_1"/>
    <property type="match status" value="1"/>
</dbReference>
<comment type="subcellular location">
    <subcellularLocation>
        <location evidence="1">Membrane</location>
    </subcellularLocation>
</comment>
<gene>
    <name evidence="10" type="ORF">HOLleu_04305</name>
</gene>
<evidence type="ECO:0000256" key="5">
    <source>
        <dbReference type="ARBA" id="ARBA00022989"/>
    </source>
</evidence>
<keyword evidence="3 7" id="KW-0812">Transmembrane</keyword>
<dbReference type="InterPro" id="IPR000276">
    <property type="entry name" value="GPCR_Rhodpsn"/>
</dbReference>
<dbReference type="PROSITE" id="PS50262">
    <property type="entry name" value="G_PROTEIN_RECEP_F1_2"/>
    <property type="match status" value="1"/>
</dbReference>
<keyword evidence="4" id="KW-0677">Repeat</keyword>
<dbReference type="AlphaFoldDB" id="A0A9Q1HI58"/>
<dbReference type="Proteomes" id="UP001152320">
    <property type="component" value="Chromosome 1"/>
</dbReference>
<accession>A0A9Q1HI58</accession>
<dbReference type="Gene3D" id="1.20.1070.10">
    <property type="entry name" value="Rhodopsin 7-helix transmembrane proteins"/>
    <property type="match status" value="1"/>
</dbReference>
<dbReference type="GO" id="GO:0008528">
    <property type="term" value="F:G protein-coupled peptide receptor activity"/>
    <property type="evidence" value="ECO:0007669"/>
    <property type="project" value="TreeGrafter"/>
</dbReference>
<protein>
    <recommendedName>
        <fullName evidence="9">G-protein coupled receptors family 1 profile domain-containing protein</fullName>
    </recommendedName>
</protein>
<dbReference type="PROSITE" id="PS00237">
    <property type="entry name" value="G_PROTEIN_RECEP_F1_1"/>
    <property type="match status" value="1"/>
</dbReference>
<evidence type="ECO:0000256" key="2">
    <source>
        <dbReference type="ARBA" id="ARBA00022614"/>
    </source>
</evidence>
<evidence type="ECO:0000256" key="4">
    <source>
        <dbReference type="ARBA" id="ARBA00022737"/>
    </source>
</evidence>
<dbReference type="GO" id="GO:0005886">
    <property type="term" value="C:plasma membrane"/>
    <property type="evidence" value="ECO:0007669"/>
    <property type="project" value="TreeGrafter"/>
</dbReference>
<keyword evidence="2" id="KW-0433">Leucine-rich repeat</keyword>
<evidence type="ECO:0000256" key="3">
    <source>
        <dbReference type="ARBA" id="ARBA00022692"/>
    </source>
</evidence>
<evidence type="ECO:0000256" key="8">
    <source>
        <dbReference type="SAM" id="Phobius"/>
    </source>
</evidence>
<feature type="transmembrane region" description="Helical" evidence="8">
    <location>
        <begin position="6"/>
        <end position="30"/>
    </location>
</feature>
<name>A0A9Q1HI58_HOLLE</name>
<feature type="transmembrane region" description="Helical" evidence="8">
    <location>
        <begin position="51"/>
        <end position="71"/>
    </location>
</feature>
<organism evidence="10 11">
    <name type="scientific">Holothuria leucospilota</name>
    <name type="common">Black long sea cucumber</name>
    <name type="synonym">Mertensiothuria leucospilota</name>
    <dbReference type="NCBI Taxonomy" id="206669"/>
    <lineage>
        <taxon>Eukaryota</taxon>
        <taxon>Metazoa</taxon>
        <taxon>Echinodermata</taxon>
        <taxon>Eleutherozoa</taxon>
        <taxon>Echinozoa</taxon>
        <taxon>Holothuroidea</taxon>
        <taxon>Aspidochirotacea</taxon>
        <taxon>Aspidochirotida</taxon>
        <taxon>Holothuriidae</taxon>
        <taxon>Holothuria</taxon>
    </lineage>
</organism>
<evidence type="ECO:0000313" key="11">
    <source>
        <dbReference type="Proteomes" id="UP001152320"/>
    </source>
</evidence>
<evidence type="ECO:0000256" key="6">
    <source>
        <dbReference type="ARBA" id="ARBA00023136"/>
    </source>
</evidence>
<evidence type="ECO:0000256" key="1">
    <source>
        <dbReference type="ARBA" id="ARBA00004370"/>
    </source>
</evidence>
<dbReference type="OrthoDB" id="6022531at2759"/>
<feature type="domain" description="G-protein coupled receptors family 1 profile" evidence="9">
    <location>
        <begin position="21"/>
        <end position="315"/>
    </location>
</feature>
<comment type="caution">
    <text evidence="10">The sequence shown here is derived from an EMBL/GenBank/DDBJ whole genome shotgun (WGS) entry which is preliminary data.</text>
</comment>
<dbReference type="InterPro" id="IPR017452">
    <property type="entry name" value="GPCR_Rhodpsn_7TM"/>
</dbReference>
<feature type="transmembrane region" description="Helical" evidence="8">
    <location>
        <begin position="218"/>
        <end position="243"/>
    </location>
</feature>
<comment type="similarity">
    <text evidence="7">Belongs to the G-protein coupled receptor 1 family.</text>
</comment>
<keyword evidence="6 8" id="KW-0472">Membrane</keyword>
<dbReference type="PANTHER" id="PTHR24372:SF77">
    <property type="entry name" value="G-PROTEIN COUPLED RECEPTORS FAMILY 1 PROFILE DOMAIN-CONTAINING PROTEIN"/>
    <property type="match status" value="1"/>
</dbReference>
<evidence type="ECO:0000313" key="10">
    <source>
        <dbReference type="EMBL" id="KAJ8050922.1"/>
    </source>
</evidence>
<dbReference type="EMBL" id="JAIZAY010000001">
    <property type="protein sequence ID" value="KAJ8050922.1"/>
    <property type="molecule type" value="Genomic_DNA"/>
</dbReference>
<proteinExistence type="inferred from homology"/>
<reference evidence="10" key="1">
    <citation type="submission" date="2021-10" db="EMBL/GenBank/DDBJ databases">
        <title>Tropical sea cucumber genome reveals ecological adaptation and Cuvierian tubules defense mechanism.</title>
        <authorList>
            <person name="Chen T."/>
        </authorList>
    </citation>
    <scope>NUCLEOTIDE SEQUENCE</scope>
    <source>
        <strain evidence="10">Nanhai2018</strain>
        <tissue evidence="10">Muscle</tissue>
    </source>
</reference>
<evidence type="ECO:0000259" key="9">
    <source>
        <dbReference type="PROSITE" id="PS50262"/>
    </source>
</evidence>
<feature type="transmembrane region" description="Helical" evidence="8">
    <location>
        <begin position="137"/>
        <end position="159"/>
    </location>
</feature>
<keyword evidence="7" id="KW-0675">Receptor</keyword>
<keyword evidence="5 8" id="KW-1133">Transmembrane helix</keyword>
<dbReference type="GO" id="GO:0007189">
    <property type="term" value="P:adenylate cyclase-activating G protein-coupled receptor signaling pathway"/>
    <property type="evidence" value="ECO:0007669"/>
    <property type="project" value="TreeGrafter"/>
</dbReference>
<feature type="transmembrane region" description="Helical" evidence="8">
    <location>
        <begin position="296"/>
        <end position="315"/>
    </location>
</feature>
<feature type="transmembrane region" description="Helical" evidence="8">
    <location>
        <begin position="264"/>
        <end position="284"/>
    </location>
</feature>
<sequence>MLPNGTLRIILWLVSSVSLLANFVVIVSRVKSKNYFVNKILILTTTSKGQNVFLLNLAISDLLMGVYLFAIGSADRNFGKGYIVSAIYWRTGITCKIIGFIGVVSNVASLLILTLISIERFLTIAIPFCKYRFGSKLTKITCAVVWAMSFVMALTPIILSDFVDGVFGLTDICSGLPFVTITKNADREIVTKYEEGIMKEIARAKDIPKTQWIYSQFVYIYLSATCVSVVTICYVSMFASVMVTRRKAGRQANNVEEIKIATKMSIIVVTDLLCWVPIIIGGILTETGVEITLDMYAWFAVVVMPINSALNPFLYTIPLMKRKKKNEPSFIGEQRELQVNVMDKLRKRIPSTAIRRLYRSRR</sequence>
<keyword evidence="7" id="KW-0297">G-protein coupled receptor</keyword>
<dbReference type="PRINTS" id="PR00237">
    <property type="entry name" value="GPCRRHODOPSN"/>
</dbReference>
<dbReference type="SUPFAM" id="SSF81321">
    <property type="entry name" value="Family A G protein-coupled receptor-like"/>
    <property type="match status" value="1"/>
</dbReference>
<evidence type="ECO:0000256" key="7">
    <source>
        <dbReference type="RuleBase" id="RU000688"/>
    </source>
</evidence>